<organism evidence="6">
    <name type="scientific">Daucus carota subsp. sativus</name>
    <name type="common">Carrot</name>
    <dbReference type="NCBI Taxonomy" id="79200"/>
    <lineage>
        <taxon>Eukaryota</taxon>
        <taxon>Viridiplantae</taxon>
        <taxon>Streptophyta</taxon>
        <taxon>Embryophyta</taxon>
        <taxon>Tracheophyta</taxon>
        <taxon>Spermatophyta</taxon>
        <taxon>Magnoliopsida</taxon>
        <taxon>eudicotyledons</taxon>
        <taxon>Gunneridae</taxon>
        <taxon>Pentapetalae</taxon>
        <taxon>asterids</taxon>
        <taxon>campanulids</taxon>
        <taxon>Apiales</taxon>
        <taxon>Apiaceae</taxon>
        <taxon>Apioideae</taxon>
        <taxon>Scandiceae</taxon>
        <taxon>Daucinae</taxon>
        <taxon>Daucus</taxon>
        <taxon>Daucus sect. Daucus</taxon>
    </lineage>
</organism>
<dbReference type="Gramene" id="KZM94684">
    <property type="protein sequence ID" value="KZM94684"/>
    <property type="gene ID" value="DCAR_017926"/>
</dbReference>
<comment type="caution">
    <text evidence="6">The sequence shown here is derived from an EMBL/GenBank/DDBJ whole genome shotgun (WGS) entry which is preliminary data.</text>
</comment>
<reference evidence="6" key="1">
    <citation type="journal article" date="2016" name="Nat. Genet.">
        <title>A high-quality carrot genome assembly provides new insights into carotenoid accumulation and asterid genome evolution.</title>
        <authorList>
            <person name="Iorizzo M."/>
            <person name="Ellison S."/>
            <person name="Senalik D."/>
            <person name="Zeng P."/>
            <person name="Satapoomin P."/>
            <person name="Huang J."/>
            <person name="Bowman M."/>
            <person name="Iovene M."/>
            <person name="Sanseverino W."/>
            <person name="Cavagnaro P."/>
            <person name="Yildiz M."/>
            <person name="Macko-Podgorni A."/>
            <person name="Moranska E."/>
            <person name="Grzebelus E."/>
            <person name="Grzebelus D."/>
            <person name="Ashrafi H."/>
            <person name="Zheng Z."/>
            <person name="Cheng S."/>
            <person name="Spooner D."/>
            <person name="Van Deynze A."/>
            <person name="Simon P."/>
        </authorList>
    </citation>
    <scope>NUCLEOTIDE SEQUENCE [LARGE SCALE GENOMIC DNA]</scope>
    <source>
        <tissue evidence="6">Leaf</tissue>
    </source>
</reference>
<proteinExistence type="predicted"/>
<evidence type="ECO:0000256" key="2">
    <source>
        <dbReference type="ARBA" id="ARBA00022771"/>
    </source>
</evidence>
<name>A0A164YLC2_DAUCS</name>
<dbReference type="SMART" id="SM00249">
    <property type="entry name" value="PHD"/>
    <property type="match status" value="1"/>
</dbReference>
<sequence>MPGSRNTQKASSQRCSGDSNNGKVECYLCKGRHKLLQCIRCQLAWHLKCAASPEDVTLISNQPGKAICWRLHPTEEEFFRYSPVPVQQFGVDNTWKNSMENGMEPPPYIPITRSILPNVT</sequence>
<dbReference type="InterPro" id="IPR013083">
    <property type="entry name" value="Znf_RING/FYVE/PHD"/>
</dbReference>
<dbReference type="EMBL" id="LNRQ01000005">
    <property type="protein sequence ID" value="KZM94684.1"/>
    <property type="molecule type" value="Genomic_DNA"/>
</dbReference>
<gene>
    <name evidence="6" type="ORF">DCAR_017926</name>
</gene>
<keyword evidence="3" id="KW-0862">Zinc</keyword>
<accession>A0A164YLC2</accession>
<evidence type="ECO:0000256" key="3">
    <source>
        <dbReference type="ARBA" id="ARBA00022833"/>
    </source>
</evidence>
<evidence type="ECO:0000259" key="5">
    <source>
        <dbReference type="SMART" id="SM00249"/>
    </source>
</evidence>
<protein>
    <recommendedName>
        <fullName evidence="5">Zinc finger PHD-type domain-containing protein</fullName>
    </recommendedName>
</protein>
<dbReference type="InterPro" id="IPR011011">
    <property type="entry name" value="Znf_FYVE_PHD"/>
</dbReference>
<feature type="region of interest" description="Disordered" evidence="4">
    <location>
        <begin position="1"/>
        <end position="22"/>
    </location>
</feature>
<dbReference type="STRING" id="79200.A0A164YLC2"/>
<dbReference type="SUPFAM" id="SSF57903">
    <property type="entry name" value="FYVE/PHD zinc finger"/>
    <property type="match status" value="1"/>
</dbReference>
<dbReference type="AlphaFoldDB" id="A0A164YLC2"/>
<dbReference type="OMA" id="KASSQRC"/>
<keyword evidence="1" id="KW-0479">Metal-binding</keyword>
<evidence type="ECO:0000313" key="6">
    <source>
        <dbReference type="EMBL" id="KZM94684.1"/>
    </source>
</evidence>
<dbReference type="InterPro" id="IPR001965">
    <property type="entry name" value="Znf_PHD"/>
</dbReference>
<dbReference type="GO" id="GO:0008270">
    <property type="term" value="F:zinc ion binding"/>
    <property type="evidence" value="ECO:0007669"/>
    <property type="project" value="UniProtKB-KW"/>
</dbReference>
<feature type="domain" description="Zinc finger PHD-type" evidence="5">
    <location>
        <begin position="25"/>
        <end position="72"/>
    </location>
</feature>
<evidence type="ECO:0000256" key="4">
    <source>
        <dbReference type="SAM" id="MobiDB-lite"/>
    </source>
</evidence>
<keyword evidence="2" id="KW-0863">Zinc-finger</keyword>
<dbReference type="Gene3D" id="3.30.40.10">
    <property type="entry name" value="Zinc/RING finger domain, C3HC4 (zinc finger)"/>
    <property type="match status" value="1"/>
</dbReference>
<evidence type="ECO:0000256" key="1">
    <source>
        <dbReference type="ARBA" id="ARBA00022723"/>
    </source>
</evidence>